<protein>
    <submittedName>
        <fullName evidence="1">Uncharacterized protein</fullName>
    </submittedName>
</protein>
<sequence>MTRYPIRPTRFLIWENGGYQLGDTQKKSRGYPPSLAISSSTFEHPLTRSRSIPELETGKMANMLKIKFGPTLKVDQKRASQYEAGYTEISCPDMLAQESLIETLEGGGTPRSFQALGLALRKSKTG</sequence>
<evidence type="ECO:0000313" key="1">
    <source>
        <dbReference type="EMBL" id="KOS48448.1"/>
    </source>
</evidence>
<dbReference type="AlphaFoldDB" id="A0A0M8PAF2"/>
<dbReference type="Proteomes" id="UP000037696">
    <property type="component" value="Unassembled WGS sequence"/>
</dbReference>
<gene>
    <name evidence="1" type="ORF">ACN38_g632</name>
</gene>
<keyword evidence="2" id="KW-1185">Reference proteome</keyword>
<evidence type="ECO:0000313" key="2">
    <source>
        <dbReference type="Proteomes" id="UP000037696"/>
    </source>
</evidence>
<accession>A0A0M8PAF2</accession>
<proteinExistence type="predicted"/>
<comment type="caution">
    <text evidence="1">The sequence shown here is derived from an EMBL/GenBank/DDBJ whole genome shotgun (WGS) entry which is preliminary data.</text>
</comment>
<reference evidence="1 2" key="1">
    <citation type="submission" date="2015-08" db="EMBL/GenBank/DDBJ databases">
        <title>Genome sequencing of Penicillium nordicum.</title>
        <authorList>
            <person name="Nguyen H.D."/>
            <person name="Seifert K.A."/>
        </authorList>
    </citation>
    <scope>NUCLEOTIDE SEQUENCE [LARGE SCALE GENOMIC DNA]</scope>
    <source>
        <strain evidence="1 2">DAOMC 185683</strain>
    </source>
</reference>
<organism evidence="1 2">
    <name type="scientific">Penicillium nordicum</name>
    <dbReference type="NCBI Taxonomy" id="229535"/>
    <lineage>
        <taxon>Eukaryota</taxon>
        <taxon>Fungi</taxon>
        <taxon>Dikarya</taxon>
        <taxon>Ascomycota</taxon>
        <taxon>Pezizomycotina</taxon>
        <taxon>Eurotiomycetes</taxon>
        <taxon>Eurotiomycetidae</taxon>
        <taxon>Eurotiales</taxon>
        <taxon>Aspergillaceae</taxon>
        <taxon>Penicillium</taxon>
    </lineage>
</organism>
<name>A0A0M8PAF2_9EURO</name>
<dbReference type="EMBL" id="LHQQ01000005">
    <property type="protein sequence ID" value="KOS48448.1"/>
    <property type="molecule type" value="Genomic_DNA"/>
</dbReference>